<feature type="transmembrane region" description="Helical" evidence="1">
    <location>
        <begin position="35"/>
        <end position="53"/>
    </location>
</feature>
<dbReference type="Pfam" id="PF14029">
    <property type="entry name" value="DUF4244"/>
    <property type="match status" value="1"/>
</dbReference>
<evidence type="ECO:0000256" key="1">
    <source>
        <dbReference type="SAM" id="Phobius"/>
    </source>
</evidence>
<dbReference type="EMBL" id="LSRC01000047">
    <property type="protein sequence ID" value="KXI16303.1"/>
    <property type="molecule type" value="Genomic_DNA"/>
</dbReference>
<accession>A0A135Z3X0</accession>
<evidence type="ECO:0000313" key="3">
    <source>
        <dbReference type="Proteomes" id="UP000070505"/>
    </source>
</evidence>
<evidence type="ECO:0000313" key="2">
    <source>
        <dbReference type="EMBL" id="KXI16303.1"/>
    </source>
</evidence>
<keyword evidence="1" id="KW-0812">Transmembrane</keyword>
<name>A0A135Z3X0_GARVA</name>
<proteinExistence type="predicted"/>
<evidence type="ECO:0008006" key="4">
    <source>
        <dbReference type="Google" id="ProtNLM"/>
    </source>
</evidence>
<protein>
    <recommendedName>
        <fullName evidence="4">DUF4244 domain-containing protein</fullName>
    </recommendedName>
</protein>
<reference evidence="2 3" key="1">
    <citation type="submission" date="2016-02" db="EMBL/GenBank/DDBJ databases">
        <authorList>
            <person name="Wen L."/>
            <person name="He K."/>
            <person name="Yang H."/>
        </authorList>
    </citation>
    <scope>NUCLEOTIDE SEQUENCE [LARGE SCALE GENOMIC DNA]</scope>
    <source>
        <strain evidence="2 3">CMW7778B</strain>
    </source>
</reference>
<organism evidence="2 3">
    <name type="scientific">Gardnerella vaginalis</name>
    <dbReference type="NCBI Taxonomy" id="2702"/>
    <lineage>
        <taxon>Bacteria</taxon>
        <taxon>Bacillati</taxon>
        <taxon>Actinomycetota</taxon>
        <taxon>Actinomycetes</taxon>
        <taxon>Bifidobacteriales</taxon>
        <taxon>Bifidobacteriaceae</taxon>
        <taxon>Gardnerella</taxon>
    </lineage>
</organism>
<dbReference type="InterPro" id="IPR025338">
    <property type="entry name" value="DUF4244"/>
</dbReference>
<keyword evidence="1" id="KW-0472">Membrane</keyword>
<gene>
    <name evidence="2" type="ORF">HMPREF3230_01124</name>
</gene>
<dbReference type="AlphaFoldDB" id="A0A135Z3X0"/>
<dbReference type="PATRIC" id="fig|2702.101.peg.1110"/>
<dbReference type="Proteomes" id="UP000070505">
    <property type="component" value="Unassembled WGS sequence"/>
</dbReference>
<keyword evidence="1" id="KW-1133">Transmembrane helix</keyword>
<sequence>MNLLFYSFEELLCDFSDRFSKQLSKKDSGAITAEYAVVLIAATGFAALLIIVLKSESVRNMLNDLIKRALHIS</sequence>
<comment type="caution">
    <text evidence="2">The sequence shown here is derived from an EMBL/GenBank/DDBJ whole genome shotgun (WGS) entry which is preliminary data.</text>
</comment>